<dbReference type="Proteomes" id="UP000001073">
    <property type="component" value="Chromosome 18"/>
</dbReference>
<reference evidence="2" key="3">
    <citation type="submission" date="2025-09" db="UniProtKB">
        <authorList>
            <consortium name="Ensembl"/>
        </authorList>
    </citation>
    <scope>IDENTIFICATION</scope>
</reference>
<dbReference type="EMBL" id="ADFV01047915">
    <property type="status" value="NOT_ANNOTATED_CDS"/>
    <property type="molecule type" value="Genomic_DNA"/>
</dbReference>
<feature type="region of interest" description="Disordered" evidence="1">
    <location>
        <begin position="1"/>
        <end position="33"/>
    </location>
</feature>
<dbReference type="Ensembl" id="ENSNLET00000040462.1">
    <property type="protein sequence ID" value="ENSNLEP00000040820.1"/>
    <property type="gene ID" value="ENSNLEG00000032552.1"/>
</dbReference>
<reference evidence="2 3" key="1">
    <citation type="submission" date="2012-10" db="EMBL/GenBank/DDBJ databases">
        <authorList>
            <consortium name="Gibbon Genome Sequencing Consortium"/>
        </authorList>
    </citation>
    <scope>NUCLEOTIDE SEQUENCE [LARGE SCALE GENOMIC DNA]</scope>
</reference>
<evidence type="ECO:0000313" key="3">
    <source>
        <dbReference type="Proteomes" id="UP000001073"/>
    </source>
</evidence>
<protein>
    <submittedName>
        <fullName evidence="2">Uncharacterized protein</fullName>
    </submittedName>
</protein>
<proteinExistence type="predicted"/>
<name>A0A2I3HBF3_NOMLE</name>
<dbReference type="InParanoid" id="A0A2I3HBF3"/>
<dbReference type="AlphaFoldDB" id="A0A2I3HBF3"/>
<evidence type="ECO:0000256" key="1">
    <source>
        <dbReference type="SAM" id="MobiDB-lite"/>
    </source>
</evidence>
<sequence>MSRAGGGGEQSFEAACAGLPGGTAEAPPRWGPHAYGRAPCACGAGSE</sequence>
<evidence type="ECO:0000313" key="2">
    <source>
        <dbReference type="Ensembl" id="ENSNLEP00000040820.1"/>
    </source>
</evidence>
<reference evidence="2" key="2">
    <citation type="submission" date="2025-08" db="UniProtKB">
        <authorList>
            <consortium name="Ensembl"/>
        </authorList>
    </citation>
    <scope>IDENTIFICATION</scope>
</reference>
<organism evidence="2 3">
    <name type="scientific">Nomascus leucogenys</name>
    <name type="common">Northern white-cheeked gibbon</name>
    <name type="synonym">Hylobates leucogenys</name>
    <dbReference type="NCBI Taxonomy" id="61853"/>
    <lineage>
        <taxon>Eukaryota</taxon>
        <taxon>Metazoa</taxon>
        <taxon>Chordata</taxon>
        <taxon>Craniata</taxon>
        <taxon>Vertebrata</taxon>
        <taxon>Euteleostomi</taxon>
        <taxon>Mammalia</taxon>
        <taxon>Eutheria</taxon>
        <taxon>Euarchontoglires</taxon>
        <taxon>Primates</taxon>
        <taxon>Haplorrhini</taxon>
        <taxon>Catarrhini</taxon>
        <taxon>Hylobatidae</taxon>
        <taxon>Nomascus</taxon>
    </lineage>
</organism>
<accession>A0A2I3HBF3</accession>
<keyword evidence="3" id="KW-1185">Reference proteome</keyword>